<gene>
    <name evidence="1" type="ORF">HO133_002257</name>
</gene>
<dbReference type="GeneID" id="59330671"/>
<keyword evidence="2" id="KW-1185">Reference proteome</keyword>
<evidence type="ECO:0000313" key="1">
    <source>
        <dbReference type="EMBL" id="KAF6221402.1"/>
    </source>
</evidence>
<name>A0A8H6CDB4_9LECA</name>
<dbReference type="EMBL" id="JACCJB010000014">
    <property type="protein sequence ID" value="KAF6221402.1"/>
    <property type="molecule type" value="Genomic_DNA"/>
</dbReference>
<organism evidence="1 2">
    <name type="scientific">Letharia lupina</name>
    <dbReference type="NCBI Taxonomy" id="560253"/>
    <lineage>
        <taxon>Eukaryota</taxon>
        <taxon>Fungi</taxon>
        <taxon>Dikarya</taxon>
        <taxon>Ascomycota</taxon>
        <taxon>Pezizomycotina</taxon>
        <taxon>Lecanoromycetes</taxon>
        <taxon>OSLEUM clade</taxon>
        <taxon>Lecanoromycetidae</taxon>
        <taxon>Lecanorales</taxon>
        <taxon>Lecanorineae</taxon>
        <taxon>Parmeliaceae</taxon>
        <taxon>Letharia</taxon>
    </lineage>
</organism>
<comment type="caution">
    <text evidence="1">The sequence shown here is derived from an EMBL/GenBank/DDBJ whole genome shotgun (WGS) entry which is preliminary data.</text>
</comment>
<sequence length="266" mass="30625">MIQLSETELSRLGKAFRGVTEYILRRILVNIEGVRLVDRIACSGSYEQDSEALATRTSPILAEDWRDICSRDYYPMCNVNADICDDTPSDSRATNETNPLTLFSNEQSMKLDGVELIEEDTLDLRKYRFWITEEGEYHQAVQKSNEVSQRFGVFTLLEKDMRQENIKAPSPTNKVRSKKKCSAKDAVSLVIEEVQTIEQFTHDAVPREPSKDNGLEDHISQDEQFFLALSRWKQKQPGLRTTYDWKSIHTPDCPMVKRVKHCQANV</sequence>
<reference evidence="1 2" key="1">
    <citation type="journal article" date="2020" name="Genomics">
        <title>Complete, high-quality genomes from long-read metagenomic sequencing of two wolf lichen thalli reveals enigmatic genome architecture.</title>
        <authorList>
            <person name="McKenzie S.K."/>
            <person name="Walston R.F."/>
            <person name="Allen J.L."/>
        </authorList>
    </citation>
    <scope>NUCLEOTIDE SEQUENCE [LARGE SCALE GENOMIC DNA]</scope>
    <source>
        <strain evidence="1">WasteWater1</strain>
    </source>
</reference>
<dbReference type="Proteomes" id="UP000593566">
    <property type="component" value="Unassembled WGS sequence"/>
</dbReference>
<evidence type="ECO:0000313" key="2">
    <source>
        <dbReference type="Proteomes" id="UP000593566"/>
    </source>
</evidence>
<dbReference type="RefSeq" id="XP_037150837.1">
    <property type="nucleotide sequence ID" value="XM_037293184.1"/>
</dbReference>
<proteinExistence type="predicted"/>
<dbReference type="AlphaFoldDB" id="A0A8H6CDB4"/>
<accession>A0A8H6CDB4</accession>
<protein>
    <submittedName>
        <fullName evidence="1">Uncharacterized protein</fullName>
    </submittedName>
</protein>